<accession>A0A068NQG1</accession>
<dbReference type="AlphaFoldDB" id="A0A068NQG1"/>
<dbReference type="HOGENOM" id="CLU_2522646_0_0_0"/>
<evidence type="ECO:0000313" key="1">
    <source>
        <dbReference type="EMBL" id="AIE84985.1"/>
    </source>
</evidence>
<keyword evidence="2" id="KW-1185">Reference proteome</keyword>
<dbReference type="KEGG" id="fgi:OP10G_1617"/>
<gene>
    <name evidence="1" type="ORF">OP10G_1617</name>
</gene>
<sequence>MDSMAQHIEVQVLDRHGQPVNNERVSIFATHIAATGGIPDQWTDTAGVARFDLEIEATEEVILYVKGRERVPRAPLKPQYRVVT</sequence>
<dbReference type="Proteomes" id="UP000027982">
    <property type="component" value="Chromosome"/>
</dbReference>
<dbReference type="InterPro" id="IPR008964">
    <property type="entry name" value="Invasin/intimin_cell_adhesion"/>
</dbReference>
<dbReference type="EMBL" id="CP007139">
    <property type="protein sequence ID" value="AIE84985.1"/>
    <property type="molecule type" value="Genomic_DNA"/>
</dbReference>
<reference evidence="1 2" key="1">
    <citation type="journal article" date="2014" name="PLoS ONE">
        <title>The first complete genome sequence of the class fimbriimonadia in the phylum armatimonadetes.</title>
        <authorList>
            <person name="Hu Z.Y."/>
            <person name="Wang Y.Z."/>
            <person name="Im W.T."/>
            <person name="Wang S.Y."/>
            <person name="Zhao G.P."/>
            <person name="Zheng H.J."/>
            <person name="Quan Z.X."/>
        </authorList>
    </citation>
    <scope>NUCLEOTIDE SEQUENCE [LARGE SCALE GENOMIC DNA]</scope>
    <source>
        <strain evidence="1">Gsoil 348</strain>
    </source>
</reference>
<protein>
    <submittedName>
        <fullName evidence="1">Uncharacterized protein</fullName>
    </submittedName>
</protein>
<dbReference type="SUPFAM" id="SSF49373">
    <property type="entry name" value="Invasin/intimin cell-adhesion fragments"/>
    <property type="match status" value="1"/>
</dbReference>
<name>A0A068NQG1_FIMGI</name>
<evidence type="ECO:0000313" key="2">
    <source>
        <dbReference type="Proteomes" id="UP000027982"/>
    </source>
</evidence>
<organism evidence="1 2">
    <name type="scientific">Fimbriimonas ginsengisoli Gsoil 348</name>
    <dbReference type="NCBI Taxonomy" id="661478"/>
    <lineage>
        <taxon>Bacteria</taxon>
        <taxon>Bacillati</taxon>
        <taxon>Armatimonadota</taxon>
        <taxon>Fimbriimonadia</taxon>
        <taxon>Fimbriimonadales</taxon>
        <taxon>Fimbriimonadaceae</taxon>
        <taxon>Fimbriimonas</taxon>
    </lineage>
</organism>
<dbReference type="Gene3D" id="2.60.40.1120">
    <property type="entry name" value="Carboxypeptidase-like, regulatory domain"/>
    <property type="match status" value="1"/>
</dbReference>
<proteinExistence type="predicted"/>